<comment type="caution">
    <text evidence="1">The sequence shown here is derived from an EMBL/GenBank/DDBJ whole genome shotgun (WGS) entry which is preliminary data.</text>
</comment>
<accession>A0A0R0D103</accession>
<evidence type="ECO:0000313" key="1">
    <source>
        <dbReference type="EMBL" id="KRG71283.1"/>
    </source>
</evidence>
<sequence length="151" mass="15872">MAAFAQGAPALKIDSAQVVGLTALLEAQPRHPEATSIRALLLEWEDSTTDAVDYVCPDVLAPIPGKGIANGPELLAQFIFGSAAFQVANPSQKGALQPSQLAGMRSMLKAYKVLLATDPGARIPRFDALAVMDAQGTLPAYLEPIVTLSCR</sequence>
<name>A0A0R0D103_9GAMM</name>
<evidence type="ECO:0000313" key="2">
    <source>
        <dbReference type="Proteomes" id="UP000051863"/>
    </source>
</evidence>
<gene>
    <name evidence="1" type="ORF">ABB27_03240</name>
</gene>
<organism evidence="1 2">
    <name type="scientific">Stenotrophomonas terrae</name>
    <dbReference type="NCBI Taxonomy" id="405446"/>
    <lineage>
        <taxon>Bacteria</taxon>
        <taxon>Pseudomonadati</taxon>
        <taxon>Pseudomonadota</taxon>
        <taxon>Gammaproteobacteria</taxon>
        <taxon>Lysobacterales</taxon>
        <taxon>Lysobacteraceae</taxon>
        <taxon>Stenotrophomonas</taxon>
    </lineage>
</organism>
<proteinExistence type="predicted"/>
<protein>
    <submittedName>
        <fullName evidence="1">Uncharacterized protein</fullName>
    </submittedName>
</protein>
<dbReference type="PATRIC" id="fig|405446.3.peg.3790"/>
<reference evidence="1 2" key="1">
    <citation type="submission" date="2015-05" db="EMBL/GenBank/DDBJ databases">
        <title>Genome sequencing and analysis of members of genus Stenotrophomonas.</title>
        <authorList>
            <person name="Patil P.P."/>
            <person name="Midha S."/>
            <person name="Patil P.B."/>
        </authorList>
    </citation>
    <scope>NUCLEOTIDE SEQUENCE [LARGE SCALE GENOMIC DNA]</scope>
    <source>
        <strain evidence="1 2">DSM 18941</strain>
    </source>
</reference>
<dbReference type="AlphaFoldDB" id="A0A0R0D103"/>
<dbReference type="Proteomes" id="UP000051863">
    <property type="component" value="Unassembled WGS sequence"/>
</dbReference>
<keyword evidence="2" id="KW-1185">Reference proteome</keyword>
<dbReference type="EMBL" id="LDJJ01000009">
    <property type="protein sequence ID" value="KRG71283.1"/>
    <property type="molecule type" value="Genomic_DNA"/>
</dbReference>